<keyword evidence="2" id="KW-1185">Reference proteome</keyword>
<dbReference type="Proteomes" id="UP000824469">
    <property type="component" value="Unassembled WGS sequence"/>
</dbReference>
<organism evidence="1 2">
    <name type="scientific">Taxus chinensis</name>
    <name type="common">Chinese yew</name>
    <name type="synonym">Taxus wallichiana var. chinensis</name>
    <dbReference type="NCBI Taxonomy" id="29808"/>
    <lineage>
        <taxon>Eukaryota</taxon>
        <taxon>Viridiplantae</taxon>
        <taxon>Streptophyta</taxon>
        <taxon>Embryophyta</taxon>
        <taxon>Tracheophyta</taxon>
        <taxon>Spermatophyta</taxon>
        <taxon>Pinopsida</taxon>
        <taxon>Pinidae</taxon>
        <taxon>Conifers II</taxon>
        <taxon>Cupressales</taxon>
        <taxon>Taxaceae</taxon>
        <taxon>Taxus</taxon>
    </lineage>
</organism>
<sequence length="51" mass="5657">MSENSSVADHLNDFNTVVNMIASVTIEFDEEVRALLILCSLPESWDSLVMA</sequence>
<accession>A0AA38G3D3</accession>
<name>A0AA38G3D3_TAXCH</name>
<dbReference type="EMBL" id="JAHRHJ020000005">
    <property type="protein sequence ID" value="KAH9315894.1"/>
    <property type="molecule type" value="Genomic_DNA"/>
</dbReference>
<evidence type="ECO:0008006" key="3">
    <source>
        <dbReference type="Google" id="ProtNLM"/>
    </source>
</evidence>
<gene>
    <name evidence="1" type="ORF">KI387_024521</name>
</gene>
<protein>
    <recommendedName>
        <fullName evidence="3">Retrovirus-related Pol polyprotein from transposon TNT 1-94</fullName>
    </recommendedName>
</protein>
<evidence type="ECO:0000313" key="2">
    <source>
        <dbReference type="Proteomes" id="UP000824469"/>
    </source>
</evidence>
<feature type="non-terminal residue" evidence="1">
    <location>
        <position position="51"/>
    </location>
</feature>
<comment type="caution">
    <text evidence="1">The sequence shown here is derived from an EMBL/GenBank/DDBJ whole genome shotgun (WGS) entry which is preliminary data.</text>
</comment>
<dbReference type="Pfam" id="PF14223">
    <property type="entry name" value="Retrotran_gag_2"/>
    <property type="match status" value="1"/>
</dbReference>
<proteinExistence type="predicted"/>
<dbReference type="AlphaFoldDB" id="A0AA38G3D3"/>
<evidence type="ECO:0000313" key="1">
    <source>
        <dbReference type="EMBL" id="KAH9315894.1"/>
    </source>
</evidence>
<reference evidence="1 2" key="1">
    <citation type="journal article" date="2021" name="Nat. Plants">
        <title>The Taxus genome provides insights into paclitaxel biosynthesis.</title>
        <authorList>
            <person name="Xiong X."/>
            <person name="Gou J."/>
            <person name="Liao Q."/>
            <person name="Li Y."/>
            <person name="Zhou Q."/>
            <person name="Bi G."/>
            <person name="Li C."/>
            <person name="Du R."/>
            <person name="Wang X."/>
            <person name="Sun T."/>
            <person name="Guo L."/>
            <person name="Liang H."/>
            <person name="Lu P."/>
            <person name="Wu Y."/>
            <person name="Zhang Z."/>
            <person name="Ro D.K."/>
            <person name="Shang Y."/>
            <person name="Huang S."/>
            <person name="Yan J."/>
        </authorList>
    </citation>
    <scope>NUCLEOTIDE SEQUENCE [LARGE SCALE GENOMIC DNA]</scope>
    <source>
        <strain evidence="1">Ta-2019</strain>
    </source>
</reference>